<dbReference type="InterPro" id="IPR016267">
    <property type="entry name" value="UDPGP_trans"/>
</dbReference>
<comment type="similarity">
    <text evidence="1">Belongs to the universal ribosomal protein uS2 family.</text>
</comment>
<dbReference type="PRINTS" id="PR00395">
    <property type="entry name" value="RIBOSOMALS2"/>
</dbReference>
<dbReference type="GO" id="GO:0006412">
    <property type="term" value="P:translation"/>
    <property type="evidence" value="ECO:0007669"/>
    <property type="project" value="InterPro"/>
</dbReference>
<accession>A0A484M798</accession>
<gene>
    <name evidence="7" type="ORF">CCAM_LOCUS26040</name>
</gene>
<organism evidence="7 8">
    <name type="scientific">Cuscuta campestris</name>
    <dbReference type="NCBI Taxonomy" id="132261"/>
    <lineage>
        <taxon>Eukaryota</taxon>
        <taxon>Viridiplantae</taxon>
        <taxon>Streptophyta</taxon>
        <taxon>Embryophyta</taxon>
        <taxon>Tracheophyta</taxon>
        <taxon>Spermatophyta</taxon>
        <taxon>Magnoliopsida</taxon>
        <taxon>eudicotyledons</taxon>
        <taxon>Gunneridae</taxon>
        <taxon>Pentapetalae</taxon>
        <taxon>asterids</taxon>
        <taxon>lamiids</taxon>
        <taxon>Solanales</taxon>
        <taxon>Convolvulaceae</taxon>
        <taxon>Cuscuteae</taxon>
        <taxon>Cuscuta</taxon>
        <taxon>Cuscuta subgen. Grammica</taxon>
        <taxon>Cuscuta sect. Cleistogrammica</taxon>
    </lineage>
</organism>
<reference evidence="7 8" key="1">
    <citation type="submission" date="2018-04" db="EMBL/GenBank/DDBJ databases">
        <authorList>
            <person name="Vogel A."/>
        </authorList>
    </citation>
    <scope>NUCLEOTIDE SEQUENCE [LARGE SCALE GENOMIC DNA]</scope>
</reference>
<name>A0A484M798_9ASTE</name>
<dbReference type="OrthoDB" id="932129at2759"/>
<keyword evidence="8" id="KW-1185">Reference proteome</keyword>
<evidence type="ECO:0000256" key="6">
    <source>
        <dbReference type="ARBA" id="ARBA00048128"/>
    </source>
</evidence>
<evidence type="ECO:0000256" key="1">
    <source>
        <dbReference type="ARBA" id="ARBA00006242"/>
    </source>
</evidence>
<dbReference type="InterPro" id="IPR029044">
    <property type="entry name" value="Nucleotide-diphossugar_trans"/>
</dbReference>
<dbReference type="EMBL" id="OOIL02002698">
    <property type="protein sequence ID" value="VFQ84264.1"/>
    <property type="molecule type" value="Genomic_DNA"/>
</dbReference>
<evidence type="ECO:0000256" key="4">
    <source>
        <dbReference type="ARBA" id="ARBA00022679"/>
    </source>
</evidence>
<proteinExistence type="inferred from homology"/>
<dbReference type="GO" id="GO:0003983">
    <property type="term" value="F:UTP:glucose-1-phosphate uridylyltransferase activity"/>
    <property type="evidence" value="ECO:0007669"/>
    <property type="project" value="UniProtKB-EC"/>
</dbReference>
<evidence type="ECO:0000256" key="3">
    <source>
        <dbReference type="ARBA" id="ARBA00012415"/>
    </source>
</evidence>
<keyword evidence="4" id="KW-0808">Transferase</keyword>
<dbReference type="GO" id="GO:0006011">
    <property type="term" value="P:UDP-alpha-D-glucose metabolic process"/>
    <property type="evidence" value="ECO:0007669"/>
    <property type="project" value="InterPro"/>
</dbReference>
<comment type="catalytic activity">
    <reaction evidence="6">
        <text>alpha-D-glucose 1-phosphate + UTP + H(+) = UDP-alpha-D-glucose + diphosphate</text>
        <dbReference type="Rhea" id="RHEA:19889"/>
        <dbReference type="ChEBI" id="CHEBI:15378"/>
        <dbReference type="ChEBI" id="CHEBI:33019"/>
        <dbReference type="ChEBI" id="CHEBI:46398"/>
        <dbReference type="ChEBI" id="CHEBI:58601"/>
        <dbReference type="ChEBI" id="CHEBI:58885"/>
        <dbReference type="EC" id="2.7.7.9"/>
    </reaction>
</comment>
<dbReference type="SUPFAM" id="SSF53448">
    <property type="entry name" value="Nucleotide-diphospho-sugar transferases"/>
    <property type="match status" value="1"/>
</dbReference>
<dbReference type="Gene3D" id="2.160.10.10">
    <property type="entry name" value="Hexapeptide repeat proteins"/>
    <property type="match status" value="1"/>
</dbReference>
<dbReference type="GO" id="GO:0005840">
    <property type="term" value="C:ribosome"/>
    <property type="evidence" value="ECO:0007669"/>
    <property type="project" value="InterPro"/>
</dbReference>
<dbReference type="Proteomes" id="UP000595140">
    <property type="component" value="Unassembled WGS sequence"/>
</dbReference>
<dbReference type="InterPro" id="IPR001865">
    <property type="entry name" value="Ribosomal_uS2"/>
</dbReference>
<evidence type="ECO:0000313" key="8">
    <source>
        <dbReference type="Proteomes" id="UP000595140"/>
    </source>
</evidence>
<dbReference type="EC" id="2.7.7.9" evidence="3"/>
<dbReference type="Gene3D" id="3.90.550.10">
    <property type="entry name" value="Spore Coat Polysaccharide Biosynthesis Protein SpsA, Chain A"/>
    <property type="match status" value="1"/>
</dbReference>
<dbReference type="AlphaFoldDB" id="A0A484M798"/>
<evidence type="ECO:0000256" key="5">
    <source>
        <dbReference type="ARBA" id="ARBA00022695"/>
    </source>
</evidence>
<dbReference type="PANTHER" id="PTHR43511">
    <property type="match status" value="1"/>
</dbReference>
<sequence>MPIHSVLIQKLLSINAHLGKRVAENHFKIYSAGTRNAMTIIDPDKTLICLRSACNFIGSLVRNRARFIFVNTNSLYDDIIDNMTKTIGCRNDTSWRLGGFLTNSSSPRKFRGRNKKLNLTAVHPPDCIVIFDSDRKSSVIDEADRLQIPVVGLVDSSTPWETFKKITYPVPANDSARFVYLFCNLITKTFLYEQKRLNAGKPETREDVQLSDQSKTDSKDNVLVLPFEKLEPLSEDLSDIKQLLDKLAILKFIGSVGGDMGLNEPKCTFEITNDTTCLDVIINNIESLNLKYGCSIPLLLMNTSNTENAIQKVLEKHSNKNVHTFVRSRDEISDRDLLKNSKKPSQRHNLYPTNLREVFISLKNNGKLDGLLSQGKEYILVVQPDDLGNLADPKILSHLVRNNIQYCVEVLPTSSGLENSELLAQEQRIKAGQLKSTKKLWMNLKLIENSLARRTDKNFSISEFLDQPLAIALPMSRYLPLRKTSDLLLYRSDLYSIVDGVMVRNAARANSCDPSIRLGPEFEKVGEFHNRFKSIPNIVELDSLDVTGDVYFGSGITLRGKVVIKAAPQTKIVIPDGTVLENKVINRQSDVLSASL</sequence>
<dbReference type="Pfam" id="PF01704">
    <property type="entry name" value="UDPGP"/>
    <property type="match status" value="2"/>
</dbReference>
<keyword evidence="5" id="KW-0548">Nucleotidyltransferase</keyword>
<comment type="similarity">
    <text evidence="2">Belongs to the UDPGP type 1 family.</text>
</comment>
<dbReference type="Pfam" id="PF00318">
    <property type="entry name" value="Ribosomal_S2"/>
    <property type="match status" value="2"/>
</dbReference>
<dbReference type="InterPro" id="IPR023591">
    <property type="entry name" value="Ribosomal_uS2_flav_dom_sf"/>
</dbReference>
<dbReference type="GO" id="GO:0003735">
    <property type="term" value="F:structural constituent of ribosome"/>
    <property type="evidence" value="ECO:0007669"/>
    <property type="project" value="InterPro"/>
</dbReference>
<evidence type="ECO:0000256" key="2">
    <source>
        <dbReference type="ARBA" id="ARBA00010401"/>
    </source>
</evidence>
<dbReference type="SUPFAM" id="SSF52313">
    <property type="entry name" value="Ribosomal protein S2"/>
    <property type="match status" value="1"/>
</dbReference>
<protein>
    <recommendedName>
        <fullName evidence="3">UTP--glucose-1-phosphate uridylyltransferase</fullName>
        <ecNumber evidence="3">2.7.7.9</ecNumber>
    </recommendedName>
</protein>
<dbReference type="Gene3D" id="3.40.50.10490">
    <property type="entry name" value="Glucose-6-phosphate isomerase like protein, domain 1"/>
    <property type="match status" value="1"/>
</dbReference>
<dbReference type="FunFam" id="2.160.10.10:FF:000001">
    <property type="entry name" value="UTP--glucose-1-phosphate uridylyltransferase"/>
    <property type="match status" value="1"/>
</dbReference>
<dbReference type="CDD" id="cd01425">
    <property type="entry name" value="RPS2"/>
    <property type="match status" value="1"/>
</dbReference>
<dbReference type="InterPro" id="IPR002618">
    <property type="entry name" value="UDPGP_fam"/>
</dbReference>
<evidence type="ECO:0000313" key="7">
    <source>
        <dbReference type="EMBL" id="VFQ84264.1"/>
    </source>
</evidence>